<feature type="binding site" evidence="8">
    <location>
        <position position="202"/>
    </location>
    <ligand>
        <name>Zn(2+)</name>
        <dbReference type="ChEBI" id="CHEBI:29105"/>
        <label>1</label>
    </ligand>
</feature>
<feature type="signal peptide" evidence="9">
    <location>
        <begin position="1"/>
        <end position="25"/>
    </location>
</feature>
<evidence type="ECO:0000256" key="5">
    <source>
        <dbReference type="ARBA" id="ARBA00022833"/>
    </source>
</evidence>
<dbReference type="GO" id="GO:0031012">
    <property type="term" value="C:extracellular matrix"/>
    <property type="evidence" value="ECO:0007669"/>
    <property type="project" value="InterPro"/>
</dbReference>
<dbReference type="SMART" id="SM00235">
    <property type="entry name" value="ZnMc"/>
    <property type="match status" value="1"/>
</dbReference>
<proteinExistence type="inferred from homology"/>
<keyword evidence="8" id="KW-0106">Calcium</keyword>
<dbReference type="InterPro" id="IPR002477">
    <property type="entry name" value="Peptidoglycan-bd-like"/>
</dbReference>
<organism evidence="11 12">
    <name type="scientific">Erythranthe guttata</name>
    <name type="common">Yellow monkey flower</name>
    <name type="synonym">Mimulus guttatus</name>
    <dbReference type="NCBI Taxonomy" id="4155"/>
    <lineage>
        <taxon>Eukaryota</taxon>
        <taxon>Viridiplantae</taxon>
        <taxon>Streptophyta</taxon>
        <taxon>Embryophyta</taxon>
        <taxon>Tracheophyta</taxon>
        <taxon>Spermatophyta</taxon>
        <taxon>Magnoliopsida</taxon>
        <taxon>eudicotyledons</taxon>
        <taxon>Gunneridae</taxon>
        <taxon>Pentapetalae</taxon>
        <taxon>asterids</taxon>
        <taxon>lamiids</taxon>
        <taxon>Lamiales</taxon>
        <taxon>Phrymaceae</taxon>
        <taxon>Erythranthe</taxon>
    </lineage>
</organism>
<dbReference type="GO" id="GO:0030198">
    <property type="term" value="P:extracellular matrix organization"/>
    <property type="evidence" value="ECO:0000318"/>
    <property type="project" value="GO_Central"/>
</dbReference>
<feature type="binding site" evidence="8">
    <location>
        <position position="230"/>
    </location>
    <ligand>
        <name>Ca(2+)</name>
        <dbReference type="ChEBI" id="CHEBI:29108"/>
        <label>3</label>
    </ligand>
</feature>
<keyword evidence="2" id="KW-0645">Protease</keyword>
<dbReference type="AlphaFoldDB" id="A0A022S2T6"/>
<dbReference type="OMA" id="EMSSHYA"/>
<feature type="binding site" evidence="8">
    <location>
        <position position="230"/>
    </location>
    <ligand>
        <name>Ca(2+)</name>
        <dbReference type="ChEBI" id="CHEBI:29108"/>
        <label>1</label>
    </ligand>
</feature>
<dbReference type="InterPro" id="IPR033739">
    <property type="entry name" value="M10A_MMP"/>
</dbReference>
<keyword evidence="12" id="KW-1185">Reference proteome</keyword>
<dbReference type="OrthoDB" id="907195at2759"/>
<dbReference type="Gene3D" id="3.40.390.10">
    <property type="entry name" value="Collagenase (Catalytic Domain)"/>
    <property type="match status" value="1"/>
</dbReference>
<keyword evidence="3 8" id="KW-0479">Metal-binding</keyword>
<dbReference type="Pfam" id="PF00413">
    <property type="entry name" value="Peptidase_M10"/>
    <property type="match status" value="1"/>
</dbReference>
<dbReference type="EMBL" id="KI630171">
    <property type="protein sequence ID" value="EYU46223.1"/>
    <property type="molecule type" value="Genomic_DNA"/>
</dbReference>
<evidence type="ECO:0000256" key="6">
    <source>
        <dbReference type="ARBA" id="ARBA00023049"/>
    </source>
</evidence>
<feature type="binding site" description="in inhibited form" evidence="8">
    <location>
        <position position="118"/>
    </location>
    <ligand>
        <name>Zn(2+)</name>
        <dbReference type="ChEBI" id="CHEBI:29105"/>
        <label>2</label>
        <note>catalytic</note>
    </ligand>
</feature>
<dbReference type="InterPro" id="IPR024079">
    <property type="entry name" value="MetalloPept_cat_dom_sf"/>
</dbReference>
<dbReference type="InterPro" id="IPR021190">
    <property type="entry name" value="Pept_M10A"/>
</dbReference>
<feature type="binding site" evidence="8">
    <location>
        <position position="207"/>
    </location>
    <ligand>
        <name>Ca(2+)</name>
        <dbReference type="ChEBI" id="CHEBI:29108"/>
        <label>3</label>
    </ligand>
</feature>
<feature type="binding site" evidence="8">
    <location>
        <position position="208"/>
    </location>
    <ligand>
        <name>Ca(2+)</name>
        <dbReference type="ChEBI" id="CHEBI:29108"/>
        <label>3</label>
    </ligand>
</feature>
<evidence type="ECO:0000256" key="7">
    <source>
        <dbReference type="PIRSR" id="PIRSR621190-1"/>
    </source>
</evidence>
<comment type="similarity">
    <text evidence="1">Belongs to the peptidase M10A family. Matrix metalloproteinases (MMPs) subfamily.</text>
</comment>
<feature type="binding site" evidence="8">
    <location>
        <position position="227"/>
    </location>
    <ligand>
        <name>Ca(2+)</name>
        <dbReference type="ChEBI" id="CHEBI:29108"/>
        <label>3</label>
    </ligand>
</feature>
<evidence type="ECO:0000256" key="3">
    <source>
        <dbReference type="ARBA" id="ARBA00022723"/>
    </source>
</evidence>
<feature type="domain" description="Peptidase metallopeptidase" evidence="10">
    <location>
        <begin position="138"/>
        <end position="293"/>
    </location>
</feature>
<evidence type="ECO:0000259" key="10">
    <source>
        <dbReference type="SMART" id="SM00235"/>
    </source>
</evidence>
<keyword evidence="9" id="KW-0732">Signal</keyword>
<feature type="binding site" evidence="8">
    <location>
        <position position="267"/>
    </location>
    <ligand>
        <name>Zn(2+)</name>
        <dbReference type="ChEBI" id="CHEBI:29105"/>
        <label>2</label>
        <note>catalytic</note>
    </ligand>
</feature>
<evidence type="ECO:0000256" key="2">
    <source>
        <dbReference type="ARBA" id="ARBA00022670"/>
    </source>
</evidence>
<dbReference type="PANTHER" id="PTHR10201:SF323">
    <property type="entry name" value="MATRIX METALLOPROTEINASE-21"/>
    <property type="match status" value="1"/>
</dbReference>
<evidence type="ECO:0000256" key="8">
    <source>
        <dbReference type="PIRSR" id="PIRSR621190-2"/>
    </source>
</evidence>
<evidence type="ECO:0000256" key="9">
    <source>
        <dbReference type="SAM" id="SignalP"/>
    </source>
</evidence>
<dbReference type="GO" id="GO:0006508">
    <property type="term" value="P:proteolysis"/>
    <property type="evidence" value="ECO:0007669"/>
    <property type="project" value="UniProtKB-KW"/>
</dbReference>
<keyword evidence="5 8" id="KW-0862">Zinc</keyword>
<dbReference type="Proteomes" id="UP000030748">
    <property type="component" value="Unassembled WGS sequence"/>
</dbReference>
<sequence>MVPKFHHLSCSYTLLLITIFSLSCSTIICQSHLPNTPLDYLKALSGTHKGDKSKGLNKLKEYLKNLGYINSKIPTNKYDDFFDDTLELAIKKYQEFYNIKITGFLDPETVTLMLKPRCGVADLLTTNRTPFRSYYNLSGYSWPPNKRNLTYSLPKDTRKDAYTPIVKALIKWVSVSPFNFTFTDDFENSDVKISFETRDHGDGYPFDGPYGVLGHSFYPTDGRLHFDAEENWKPFAEAGSFYLGTVALHELGHILGLAHSQDEKSIMYAYIGEGENKDLTQDDIHGIKSIYPS</sequence>
<dbReference type="InterPro" id="IPR001818">
    <property type="entry name" value="Pept_M10_metallopeptidase"/>
</dbReference>
<accession>A0A022S2T6</accession>
<dbReference type="PROSITE" id="PS51257">
    <property type="entry name" value="PROKAR_LIPOPROTEIN"/>
    <property type="match status" value="1"/>
</dbReference>
<reference evidence="11 12" key="1">
    <citation type="journal article" date="2013" name="Proc. Natl. Acad. Sci. U.S.A.">
        <title>Fine-scale variation in meiotic recombination in Mimulus inferred from population shotgun sequencing.</title>
        <authorList>
            <person name="Hellsten U."/>
            <person name="Wright K.M."/>
            <person name="Jenkins J."/>
            <person name="Shu S."/>
            <person name="Yuan Y."/>
            <person name="Wessler S.R."/>
            <person name="Schmutz J."/>
            <person name="Willis J.H."/>
            <person name="Rokhsar D.S."/>
        </authorList>
    </citation>
    <scope>NUCLEOTIDE SEQUENCE [LARGE SCALE GENOMIC DNA]</scope>
    <source>
        <strain evidence="12">cv. DUN x IM62</strain>
    </source>
</reference>
<feature type="binding site" evidence="8">
    <location>
        <position position="190"/>
    </location>
    <ligand>
        <name>Ca(2+)</name>
        <dbReference type="ChEBI" id="CHEBI:29108"/>
        <label>2</label>
    </ligand>
</feature>
<feature type="binding site" evidence="8">
    <location>
        <position position="249"/>
    </location>
    <ligand>
        <name>Zn(2+)</name>
        <dbReference type="ChEBI" id="CHEBI:29105"/>
        <label>2</label>
        <note>catalytic</note>
    </ligand>
</feature>
<feature type="binding site" evidence="8">
    <location>
        <position position="253"/>
    </location>
    <ligand>
        <name>Zn(2+)</name>
        <dbReference type="ChEBI" id="CHEBI:29105"/>
        <label>2</label>
        <note>catalytic</note>
    </ligand>
</feature>
<dbReference type="GO" id="GO:0030574">
    <property type="term" value="P:collagen catabolic process"/>
    <property type="evidence" value="ECO:0000318"/>
    <property type="project" value="GO_Central"/>
</dbReference>
<protein>
    <recommendedName>
        <fullName evidence="10">Peptidase metallopeptidase domain-containing protein</fullName>
    </recommendedName>
</protein>
<dbReference type="STRING" id="4155.A0A022S2T6"/>
<dbReference type="KEGG" id="egt:105956266"/>
<dbReference type="SUPFAM" id="SSF47090">
    <property type="entry name" value="PGBD-like"/>
    <property type="match status" value="1"/>
</dbReference>
<dbReference type="SUPFAM" id="SSF55486">
    <property type="entry name" value="Metalloproteases ('zincins'), catalytic domain"/>
    <property type="match status" value="1"/>
</dbReference>
<evidence type="ECO:0000256" key="1">
    <source>
        <dbReference type="ARBA" id="ARBA00009614"/>
    </source>
</evidence>
<feature type="binding site" evidence="8">
    <location>
        <position position="215"/>
    </location>
    <ligand>
        <name>Zn(2+)</name>
        <dbReference type="ChEBI" id="CHEBI:29105"/>
        <label>1</label>
    </ligand>
</feature>
<dbReference type="InterPro" id="IPR006026">
    <property type="entry name" value="Peptidase_Metallo"/>
</dbReference>
<dbReference type="PANTHER" id="PTHR10201">
    <property type="entry name" value="MATRIX METALLOPROTEINASE"/>
    <property type="match status" value="1"/>
</dbReference>
<feature type="active site" evidence="7">
    <location>
        <position position="250"/>
    </location>
</feature>
<keyword evidence="4" id="KW-0378">Hydrolase</keyword>
<dbReference type="Pfam" id="PF01471">
    <property type="entry name" value="PG_binding_1"/>
    <property type="match status" value="1"/>
</dbReference>
<dbReference type="InterPro" id="IPR036365">
    <property type="entry name" value="PGBD-like_sf"/>
</dbReference>
<dbReference type="GO" id="GO:0004222">
    <property type="term" value="F:metalloendopeptidase activity"/>
    <property type="evidence" value="ECO:0000318"/>
    <property type="project" value="GO_Central"/>
</dbReference>
<dbReference type="PRINTS" id="PR00138">
    <property type="entry name" value="MATRIXIN"/>
</dbReference>
<dbReference type="eggNOG" id="KOG1565">
    <property type="taxonomic scope" value="Eukaryota"/>
</dbReference>
<dbReference type="GO" id="GO:0008270">
    <property type="term" value="F:zinc ion binding"/>
    <property type="evidence" value="ECO:0007669"/>
    <property type="project" value="InterPro"/>
</dbReference>
<comment type="cofactor">
    <cofactor evidence="8">
        <name>Ca(2+)</name>
        <dbReference type="ChEBI" id="CHEBI:29108"/>
    </cofactor>
    <text evidence="8">Can bind about 5 Ca(2+) ions per subunit.</text>
</comment>
<name>A0A022S2T6_ERYGU</name>
<evidence type="ECO:0000256" key="4">
    <source>
        <dbReference type="ARBA" id="ARBA00022801"/>
    </source>
</evidence>
<feature type="binding site" evidence="8">
    <location>
        <position position="200"/>
    </location>
    <ligand>
        <name>Zn(2+)</name>
        <dbReference type="ChEBI" id="CHEBI:29105"/>
        <label>1</label>
    </ligand>
</feature>
<keyword evidence="6" id="KW-0482">Metalloprotease</keyword>
<feature type="chain" id="PRO_5001505364" description="Peptidase metallopeptidase domain-containing protein" evidence="9">
    <location>
        <begin position="26"/>
        <end position="293"/>
    </location>
</feature>
<evidence type="ECO:0000313" key="11">
    <source>
        <dbReference type="EMBL" id="EYU46223.1"/>
    </source>
</evidence>
<feature type="binding site" evidence="8">
    <location>
        <position position="225"/>
    </location>
    <ligand>
        <name>Zn(2+)</name>
        <dbReference type="ChEBI" id="CHEBI:29105"/>
        <label>1</label>
    </ligand>
</feature>
<dbReference type="CDD" id="cd04278">
    <property type="entry name" value="ZnMc_MMP"/>
    <property type="match status" value="1"/>
</dbReference>
<evidence type="ECO:0000313" key="12">
    <source>
        <dbReference type="Proteomes" id="UP000030748"/>
    </source>
</evidence>
<feature type="binding site" evidence="8">
    <location>
        <position position="259"/>
    </location>
    <ligand>
        <name>Zn(2+)</name>
        <dbReference type="ChEBI" id="CHEBI:29105"/>
        <label>2</label>
        <note>catalytic</note>
    </ligand>
</feature>
<gene>
    <name evidence="11" type="ORF">MIMGU_mgv1a025538mg</name>
</gene>
<comment type="cofactor">
    <cofactor evidence="8">
        <name>Zn(2+)</name>
        <dbReference type="ChEBI" id="CHEBI:29105"/>
    </cofactor>
    <text evidence="8">Binds 2 Zn(2+) ions per subunit.</text>
</comment>